<dbReference type="Proteomes" id="UP000431826">
    <property type="component" value="Unassembled WGS sequence"/>
</dbReference>
<sequence>MNHEVPQPTTATRSPAFGKGPAAAPIRAAARQVSGWLPSSCSMYEVSLMAHPSMMWQTDCVKLQLSASLQSTVRRNLRAIHPSYEWMRQRGASLVWA</sequence>
<reference evidence="2 3" key="1">
    <citation type="submission" date="2019-12" db="EMBL/GenBank/DDBJ databases">
        <title>Whole genome shotgun sequence of Streptomyces tubercidicus NBRC 13090.</title>
        <authorList>
            <person name="Ichikawa N."/>
            <person name="Kimura A."/>
            <person name="Kitahashi Y."/>
            <person name="Komaki H."/>
            <person name="Tamura T."/>
        </authorList>
    </citation>
    <scope>NUCLEOTIDE SEQUENCE [LARGE SCALE GENOMIC DNA]</scope>
    <source>
        <strain evidence="2 3">NBRC 13090</strain>
    </source>
</reference>
<gene>
    <name evidence="2" type="ORF">Stube_07860</name>
</gene>
<evidence type="ECO:0000313" key="2">
    <source>
        <dbReference type="EMBL" id="GFE36113.1"/>
    </source>
</evidence>
<evidence type="ECO:0000313" key="3">
    <source>
        <dbReference type="Proteomes" id="UP000431826"/>
    </source>
</evidence>
<protein>
    <submittedName>
        <fullName evidence="2">Uncharacterized protein</fullName>
    </submittedName>
</protein>
<accession>A0A640UJ86</accession>
<feature type="region of interest" description="Disordered" evidence="1">
    <location>
        <begin position="1"/>
        <end position="23"/>
    </location>
</feature>
<evidence type="ECO:0000256" key="1">
    <source>
        <dbReference type="SAM" id="MobiDB-lite"/>
    </source>
</evidence>
<proteinExistence type="predicted"/>
<organism evidence="2 3">
    <name type="scientific">Streptomyces tubercidicus</name>
    <dbReference type="NCBI Taxonomy" id="47759"/>
    <lineage>
        <taxon>Bacteria</taxon>
        <taxon>Bacillati</taxon>
        <taxon>Actinomycetota</taxon>
        <taxon>Actinomycetes</taxon>
        <taxon>Kitasatosporales</taxon>
        <taxon>Streptomycetaceae</taxon>
        <taxon>Streptomyces</taxon>
    </lineage>
</organism>
<dbReference type="EMBL" id="BLIR01000001">
    <property type="protein sequence ID" value="GFE36113.1"/>
    <property type="molecule type" value="Genomic_DNA"/>
</dbReference>
<keyword evidence="3" id="KW-1185">Reference proteome</keyword>
<comment type="caution">
    <text evidence="2">The sequence shown here is derived from an EMBL/GenBank/DDBJ whole genome shotgun (WGS) entry which is preliminary data.</text>
</comment>
<name>A0A640UJ86_9ACTN</name>
<dbReference type="AlphaFoldDB" id="A0A640UJ86"/>